<dbReference type="Proteomes" id="UP001165302">
    <property type="component" value="Unassembled WGS sequence"/>
</dbReference>
<dbReference type="EMBL" id="JADEYP010000005">
    <property type="protein sequence ID" value="MCA5004415.1"/>
    <property type="molecule type" value="Genomic_DNA"/>
</dbReference>
<feature type="chain" id="PRO_5045090184" evidence="1">
    <location>
        <begin position="21"/>
        <end position="73"/>
    </location>
</feature>
<accession>A0ABS7Z2Q5</accession>
<sequence length="73" mass="8368">MSKKYILLLVSFFIFSNSFAQEKETEIQITFEIISSSIDSLHTVGVKKLKADGYQMNKSGQWVDSHGNEVFYL</sequence>
<gene>
    <name evidence="2" type="ORF">IPZ78_04480</name>
</gene>
<evidence type="ECO:0000313" key="2">
    <source>
        <dbReference type="EMBL" id="MCA5004415.1"/>
    </source>
</evidence>
<evidence type="ECO:0000256" key="1">
    <source>
        <dbReference type="SAM" id="SignalP"/>
    </source>
</evidence>
<keyword evidence="3" id="KW-1185">Reference proteome</keyword>
<comment type="caution">
    <text evidence="2">The sequence shown here is derived from an EMBL/GenBank/DDBJ whole genome shotgun (WGS) entry which is preliminary data.</text>
</comment>
<feature type="signal peptide" evidence="1">
    <location>
        <begin position="1"/>
        <end position="20"/>
    </location>
</feature>
<proteinExistence type="predicted"/>
<dbReference type="RefSeq" id="WP_225551750.1">
    <property type="nucleotide sequence ID" value="NZ_JADEYP010000005.1"/>
</dbReference>
<reference evidence="2" key="1">
    <citation type="submission" date="2020-10" db="EMBL/GenBank/DDBJ databases">
        <authorList>
            <person name="Lu T."/>
            <person name="Wang Q."/>
            <person name="Han X."/>
        </authorList>
    </citation>
    <scope>NUCLEOTIDE SEQUENCE</scope>
    <source>
        <strain evidence="2">WQ 366</strain>
    </source>
</reference>
<protein>
    <submittedName>
        <fullName evidence="2">Uncharacterized protein</fullName>
    </submittedName>
</protein>
<evidence type="ECO:0000313" key="3">
    <source>
        <dbReference type="Proteomes" id="UP001165302"/>
    </source>
</evidence>
<name>A0ABS7Z2Q5_9SPHI</name>
<organism evidence="2 3">
    <name type="scientific">Sphingobacterium bovistauri</name>
    <dbReference type="NCBI Taxonomy" id="2781959"/>
    <lineage>
        <taxon>Bacteria</taxon>
        <taxon>Pseudomonadati</taxon>
        <taxon>Bacteroidota</taxon>
        <taxon>Sphingobacteriia</taxon>
        <taxon>Sphingobacteriales</taxon>
        <taxon>Sphingobacteriaceae</taxon>
        <taxon>Sphingobacterium</taxon>
    </lineage>
</organism>
<keyword evidence="1" id="KW-0732">Signal</keyword>